<feature type="chain" id="PRO_5042113752" evidence="4">
    <location>
        <begin position="32"/>
        <end position="264"/>
    </location>
</feature>
<reference evidence="5" key="1">
    <citation type="journal article" date="2023" name="Mol. Biol. Evol.">
        <title>Third-Generation Sequencing Reveals the Adaptive Role of the Epigenome in Three Deep-Sea Polychaetes.</title>
        <authorList>
            <person name="Perez M."/>
            <person name="Aroh O."/>
            <person name="Sun Y."/>
            <person name="Lan Y."/>
            <person name="Juniper S.K."/>
            <person name="Young C.R."/>
            <person name="Angers B."/>
            <person name="Qian P.Y."/>
        </authorList>
    </citation>
    <scope>NUCLEOTIDE SEQUENCE</scope>
    <source>
        <strain evidence="5">R07B-5</strain>
    </source>
</reference>
<feature type="coiled-coil region" evidence="1">
    <location>
        <begin position="105"/>
        <end position="132"/>
    </location>
</feature>
<feature type="compositionally biased region" description="Polar residues" evidence="2">
    <location>
        <begin position="182"/>
        <end position="192"/>
    </location>
</feature>
<evidence type="ECO:0000313" key="6">
    <source>
        <dbReference type="Proteomes" id="UP001209878"/>
    </source>
</evidence>
<feature type="signal peptide" evidence="4">
    <location>
        <begin position="1"/>
        <end position="31"/>
    </location>
</feature>
<name>A0AAD9NUU7_RIDPI</name>
<dbReference type="EMBL" id="JAODUO010000394">
    <property type="protein sequence ID" value="KAK2181496.1"/>
    <property type="molecule type" value="Genomic_DNA"/>
</dbReference>
<evidence type="ECO:0000256" key="2">
    <source>
        <dbReference type="SAM" id="MobiDB-lite"/>
    </source>
</evidence>
<evidence type="ECO:0000256" key="3">
    <source>
        <dbReference type="SAM" id="Phobius"/>
    </source>
</evidence>
<feature type="region of interest" description="Disordered" evidence="2">
    <location>
        <begin position="178"/>
        <end position="197"/>
    </location>
</feature>
<keyword evidence="1" id="KW-0175">Coiled coil</keyword>
<organism evidence="5 6">
    <name type="scientific">Ridgeia piscesae</name>
    <name type="common">Tubeworm</name>
    <dbReference type="NCBI Taxonomy" id="27915"/>
    <lineage>
        <taxon>Eukaryota</taxon>
        <taxon>Metazoa</taxon>
        <taxon>Spiralia</taxon>
        <taxon>Lophotrochozoa</taxon>
        <taxon>Annelida</taxon>
        <taxon>Polychaeta</taxon>
        <taxon>Sedentaria</taxon>
        <taxon>Canalipalpata</taxon>
        <taxon>Sabellida</taxon>
        <taxon>Siboglinidae</taxon>
        <taxon>Ridgeia</taxon>
    </lineage>
</organism>
<feature type="compositionally biased region" description="Basic and acidic residues" evidence="2">
    <location>
        <begin position="210"/>
        <end position="221"/>
    </location>
</feature>
<proteinExistence type="predicted"/>
<keyword evidence="3" id="KW-1133">Transmembrane helix</keyword>
<keyword evidence="6" id="KW-1185">Reference proteome</keyword>
<feature type="compositionally biased region" description="Polar residues" evidence="2">
    <location>
        <begin position="230"/>
        <end position="257"/>
    </location>
</feature>
<evidence type="ECO:0000256" key="1">
    <source>
        <dbReference type="SAM" id="Coils"/>
    </source>
</evidence>
<evidence type="ECO:0000256" key="4">
    <source>
        <dbReference type="SAM" id="SignalP"/>
    </source>
</evidence>
<keyword evidence="3" id="KW-0812">Transmembrane</keyword>
<evidence type="ECO:0000313" key="5">
    <source>
        <dbReference type="EMBL" id="KAK2181496.1"/>
    </source>
</evidence>
<protein>
    <submittedName>
        <fullName evidence="5">Uncharacterized protein</fullName>
    </submittedName>
</protein>
<gene>
    <name evidence="5" type="ORF">NP493_394g00042</name>
</gene>
<accession>A0AAD9NUU7</accession>
<keyword evidence="4" id="KW-0732">Signal</keyword>
<dbReference type="Proteomes" id="UP001209878">
    <property type="component" value="Unassembled WGS sequence"/>
</dbReference>
<keyword evidence="3" id="KW-0472">Membrane</keyword>
<feature type="region of interest" description="Disordered" evidence="2">
    <location>
        <begin position="210"/>
        <end position="264"/>
    </location>
</feature>
<sequence length="264" mass="29308">MTQFSLYLAGRITKLCIFLACIVSSVDQTAAVDFLKCGIDEYFQKDLEMCKPCTEVCRPGDRFCWKLCPCYVVLKKLEQVNASYTLLQTRHSELAATKERWHTNATTTQEKLRDAEIKIALLQTQNSDLTASRNGWRVAAVVMSVLLSVIVLLIIAGIITWKLGIFKNPRHRVQLQPAEENNGPSKMVTSGSPPSPDVVPNNGYFSMEHVRSEEGREEARDAGQGGETSLKVQHSSNGQETSAVTECTYIPATSSIRNEAYGNE</sequence>
<comment type="caution">
    <text evidence="5">The sequence shown here is derived from an EMBL/GenBank/DDBJ whole genome shotgun (WGS) entry which is preliminary data.</text>
</comment>
<dbReference type="AlphaFoldDB" id="A0AAD9NUU7"/>
<feature type="transmembrane region" description="Helical" evidence="3">
    <location>
        <begin position="136"/>
        <end position="161"/>
    </location>
</feature>